<keyword evidence="3" id="KW-1185">Reference proteome</keyword>
<protein>
    <submittedName>
        <fullName evidence="2">Uncharacterized protein</fullName>
    </submittedName>
</protein>
<proteinExistence type="predicted"/>
<evidence type="ECO:0000313" key="3">
    <source>
        <dbReference type="Proteomes" id="UP001303473"/>
    </source>
</evidence>
<sequence>MCLFGGSNEKKSDGPGASSTSAEAGTEQYRSVFLLVHPSPKFKAHWGLFIPESGDSVRKGRMIDVNGNVREGFKMRFRRNYNMDVTQRKPYPPIEIGRVSTDHLADTRGDGVYRKDTEPKDAIEEIIASVPAPGPSLNSVSGGSATQANSHVQLLTSLVCKAPSGPRPRVELSDCQWWTLRCVEKLEERGYLIPPTGGDHKGMNPVDIVKGAPKH</sequence>
<name>A0AAN6NI42_9PEZI</name>
<evidence type="ECO:0000313" key="2">
    <source>
        <dbReference type="EMBL" id="KAK3945945.1"/>
    </source>
</evidence>
<dbReference type="InterPro" id="IPR046670">
    <property type="entry name" value="DUF6540"/>
</dbReference>
<reference evidence="3" key="1">
    <citation type="journal article" date="2023" name="Mol. Phylogenet. Evol.">
        <title>Genome-scale phylogeny and comparative genomics of the fungal order Sordariales.</title>
        <authorList>
            <person name="Hensen N."/>
            <person name="Bonometti L."/>
            <person name="Westerberg I."/>
            <person name="Brannstrom I.O."/>
            <person name="Guillou S."/>
            <person name="Cros-Aarteil S."/>
            <person name="Calhoun S."/>
            <person name="Haridas S."/>
            <person name="Kuo A."/>
            <person name="Mondo S."/>
            <person name="Pangilinan J."/>
            <person name="Riley R."/>
            <person name="LaButti K."/>
            <person name="Andreopoulos B."/>
            <person name="Lipzen A."/>
            <person name="Chen C."/>
            <person name="Yan M."/>
            <person name="Daum C."/>
            <person name="Ng V."/>
            <person name="Clum A."/>
            <person name="Steindorff A."/>
            <person name="Ohm R.A."/>
            <person name="Martin F."/>
            <person name="Silar P."/>
            <person name="Natvig D.O."/>
            <person name="Lalanne C."/>
            <person name="Gautier V."/>
            <person name="Ament-Velasquez S.L."/>
            <person name="Kruys A."/>
            <person name="Hutchinson M.I."/>
            <person name="Powell A.J."/>
            <person name="Barry K."/>
            <person name="Miller A.N."/>
            <person name="Grigoriev I.V."/>
            <person name="Debuchy R."/>
            <person name="Gladieux P."/>
            <person name="Hiltunen Thoren M."/>
            <person name="Johannesson H."/>
        </authorList>
    </citation>
    <scope>NUCLEOTIDE SEQUENCE [LARGE SCALE GENOMIC DNA]</scope>
    <source>
        <strain evidence="3">CBS 340.73</strain>
    </source>
</reference>
<organism evidence="2 3">
    <name type="scientific">Diplogelasinospora grovesii</name>
    <dbReference type="NCBI Taxonomy" id="303347"/>
    <lineage>
        <taxon>Eukaryota</taxon>
        <taxon>Fungi</taxon>
        <taxon>Dikarya</taxon>
        <taxon>Ascomycota</taxon>
        <taxon>Pezizomycotina</taxon>
        <taxon>Sordariomycetes</taxon>
        <taxon>Sordariomycetidae</taxon>
        <taxon>Sordariales</taxon>
        <taxon>Diplogelasinosporaceae</taxon>
        <taxon>Diplogelasinospora</taxon>
    </lineage>
</organism>
<dbReference type="Proteomes" id="UP001303473">
    <property type="component" value="Unassembled WGS sequence"/>
</dbReference>
<dbReference type="EMBL" id="MU853753">
    <property type="protein sequence ID" value="KAK3945945.1"/>
    <property type="molecule type" value="Genomic_DNA"/>
</dbReference>
<evidence type="ECO:0000256" key="1">
    <source>
        <dbReference type="SAM" id="MobiDB-lite"/>
    </source>
</evidence>
<feature type="region of interest" description="Disordered" evidence="1">
    <location>
        <begin position="1"/>
        <end position="23"/>
    </location>
</feature>
<dbReference type="AlphaFoldDB" id="A0AAN6NI42"/>
<accession>A0AAN6NI42</accession>
<dbReference type="Pfam" id="PF20174">
    <property type="entry name" value="DUF6540"/>
    <property type="match status" value="1"/>
</dbReference>
<comment type="caution">
    <text evidence="2">The sequence shown here is derived from an EMBL/GenBank/DDBJ whole genome shotgun (WGS) entry which is preliminary data.</text>
</comment>
<gene>
    <name evidence="2" type="ORF">QBC46DRAFT_444773</name>
</gene>